<name>A0A2S9J945_9SPHI</name>
<evidence type="ECO:0000313" key="2">
    <source>
        <dbReference type="EMBL" id="PRD49292.1"/>
    </source>
</evidence>
<reference evidence="2 3" key="1">
    <citation type="submission" date="2018-02" db="EMBL/GenBank/DDBJ databases">
        <title>The draft genome of Sphingobacterium sp. 5JN-11.</title>
        <authorList>
            <person name="Liu L."/>
            <person name="Li L."/>
            <person name="Liang L."/>
            <person name="Zhang X."/>
            <person name="Wang T."/>
        </authorList>
    </citation>
    <scope>NUCLEOTIDE SEQUENCE [LARGE SCALE GENOMIC DNA]</scope>
    <source>
        <strain evidence="2 3">5JN-11</strain>
    </source>
</reference>
<feature type="signal peptide" evidence="1">
    <location>
        <begin position="1"/>
        <end position="21"/>
    </location>
</feature>
<dbReference type="PROSITE" id="PS51257">
    <property type="entry name" value="PROKAR_LIPOPROTEIN"/>
    <property type="match status" value="1"/>
</dbReference>
<comment type="caution">
    <text evidence="2">The sequence shown here is derived from an EMBL/GenBank/DDBJ whole genome shotgun (WGS) entry which is preliminary data.</text>
</comment>
<dbReference type="Proteomes" id="UP000239711">
    <property type="component" value="Unassembled WGS sequence"/>
</dbReference>
<sequence length="214" mass="24757">MKKVILIFMSGLLLLILFSCKQDEHQEPEKPTFPFMKVGNQWNYRMITEAGEREISYMVADKTKENYFKVLLNFVGSELPSVDHFWYADQQTFTMATEWPDSNLKLTMLAKDAKVGDRWEYFVPAPLDPENDDLSGTVAYEVIAVNASTMAIGKTFTDVYKVRHTASSHPQFYADYFMSLSSGIIKMEGMGYIRIDDEEIEYFPLAWQLKSKNF</sequence>
<keyword evidence="3" id="KW-1185">Reference proteome</keyword>
<accession>A0A2S9J945</accession>
<protein>
    <submittedName>
        <fullName evidence="2">Uncharacterized protein</fullName>
    </submittedName>
</protein>
<evidence type="ECO:0000256" key="1">
    <source>
        <dbReference type="SAM" id="SignalP"/>
    </source>
</evidence>
<proteinExistence type="predicted"/>
<dbReference type="AlphaFoldDB" id="A0A2S9J945"/>
<keyword evidence="1" id="KW-0732">Signal</keyword>
<dbReference type="EMBL" id="PVBQ01000001">
    <property type="protein sequence ID" value="PRD49292.1"/>
    <property type="molecule type" value="Genomic_DNA"/>
</dbReference>
<gene>
    <name evidence="2" type="ORF">C5745_01315</name>
</gene>
<evidence type="ECO:0000313" key="3">
    <source>
        <dbReference type="Proteomes" id="UP000239711"/>
    </source>
</evidence>
<organism evidence="2 3">
    <name type="scientific">Sphingobacterium haloxyli</name>
    <dbReference type="NCBI Taxonomy" id="2100533"/>
    <lineage>
        <taxon>Bacteria</taxon>
        <taxon>Pseudomonadati</taxon>
        <taxon>Bacteroidota</taxon>
        <taxon>Sphingobacteriia</taxon>
        <taxon>Sphingobacteriales</taxon>
        <taxon>Sphingobacteriaceae</taxon>
        <taxon>Sphingobacterium</taxon>
    </lineage>
</organism>
<feature type="chain" id="PRO_5015724236" evidence="1">
    <location>
        <begin position="22"/>
        <end position="214"/>
    </location>
</feature>